<dbReference type="Gene3D" id="3.40.525.10">
    <property type="entry name" value="CRAL-TRIO lipid binding domain"/>
    <property type="match status" value="1"/>
</dbReference>
<dbReference type="Pfam" id="PF00169">
    <property type="entry name" value="PH"/>
    <property type="match status" value="1"/>
</dbReference>
<reference evidence="2 3" key="1">
    <citation type="journal article" date="2015" name="Plant Cell">
        <title>Oil accumulation by the oleaginous diatom Fistulifera solaris as revealed by the genome and transcriptome.</title>
        <authorList>
            <person name="Tanaka T."/>
            <person name="Maeda Y."/>
            <person name="Veluchamy A."/>
            <person name="Tanaka M."/>
            <person name="Abida H."/>
            <person name="Marechal E."/>
            <person name="Bowler C."/>
            <person name="Muto M."/>
            <person name="Sunaga Y."/>
            <person name="Tanaka M."/>
            <person name="Yoshino T."/>
            <person name="Taniguchi T."/>
            <person name="Fukuda Y."/>
            <person name="Nemoto M."/>
            <person name="Matsumoto M."/>
            <person name="Wong P.S."/>
            <person name="Aburatani S."/>
            <person name="Fujibuchi W."/>
        </authorList>
    </citation>
    <scope>NUCLEOTIDE SEQUENCE [LARGE SCALE GENOMIC DNA]</scope>
    <source>
        <strain evidence="2 3">JPCC DA0580</strain>
    </source>
</reference>
<dbReference type="SMART" id="SM00233">
    <property type="entry name" value="PH"/>
    <property type="match status" value="1"/>
</dbReference>
<dbReference type="InterPro" id="IPR001849">
    <property type="entry name" value="PH_domain"/>
</dbReference>
<dbReference type="SUPFAM" id="SSF50729">
    <property type="entry name" value="PH domain-like"/>
    <property type="match status" value="1"/>
</dbReference>
<evidence type="ECO:0000313" key="3">
    <source>
        <dbReference type="Proteomes" id="UP000198406"/>
    </source>
</evidence>
<dbReference type="AlphaFoldDB" id="A0A1Z5KD35"/>
<comment type="caution">
    <text evidence="2">The sequence shown here is derived from an EMBL/GenBank/DDBJ whole genome shotgun (WGS) entry which is preliminary data.</text>
</comment>
<dbReference type="PROSITE" id="PS50003">
    <property type="entry name" value="PH_DOMAIN"/>
    <property type="match status" value="1"/>
</dbReference>
<dbReference type="OrthoDB" id="75724at2759"/>
<dbReference type="Proteomes" id="UP000198406">
    <property type="component" value="Unassembled WGS sequence"/>
</dbReference>
<evidence type="ECO:0000259" key="1">
    <source>
        <dbReference type="PROSITE" id="PS50003"/>
    </source>
</evidence>
<name>A0A1Z5KD35_FISSO</name>
<accession>A0A1Z5KD35</accession>
<dbReference type="InterPro" id="IPR036865">
    <property type="entry name" value="CRAL-TRIO_dom_sf"/>
</dbReference>
<organism evidence="2 3">
    <name type="scientific">Fistulifera solaris</name>
    <name type="common">Oleaginous diatom</name>
    <dbReference type="NCBI Taxonomy" id="1519565"/>
    <lineage>
        <taxon>Eukaryota</taxon>
        <taxon>Sar</taxon>
        <taxon>Stramenopiles</taxon>
        <taxon>Ochrophyta</taxon>
        <taxon>Bacillariophyta</taxon>
        <taxon>Bacillariophyceae</taxon>
        <taxon>Bacillariophycidae</taxon>
        <taxon>Naviculales</taxon>
        <taxon>Naviculaceae</taxon>
        <taxon>Fistulifera</taxon>
    </lineage>
</organism>
<dbReference type="CDD" id="cd00821">
    <property type="entry name" value="PH"/>
    <property type="match status" value="1"/>
</dbReference>
<feature type="domain" description="PH" evidence="1">
    <location>
        <begin position="283"/>
        <end position="384"/>
    </location>
</feature>
<dbReference type="SUPFAM" id="SSF52087">
    <property type="entry name" value="CRAL/TRIO domain"/>
    <property type="match status" value="1"/>
</dbReference>
<evidence type="ECO:0000313" key="2">
    <source>
        <dbReference type="EMBL" id="GAX24169.1"/>
    </source>
</evidence>
<dbReference type="EMBL" id="BDSP01000207">
    <property type="protein sequence ID" value="GAX24169.1"/>
    <property type="molecule type" value="Genomic_DNA"/>
</dbReference>
<dbReference type="InParanoid" id="A0A1Z5KD35"/>
<keyword evidence="3" id="KW-1185">Reference proteome</keyword>
<gene>
    <name evidence="2" type="ORF">FisN_4Lh254</name>
</gene>
<sequence length="386" mass="43129">MCQPETAKADTEDAIAEMRKLLDTSLQEICDEELESFLSMHRKDVSAAVKAVETAAAWKRDNPVSILDVSAFYRAPPGAKHPSGCCVVLENPETGDCARDLMGNPIVVVIGGFFHGNKHEINQQMLYALQRVAAYSKSGKALSVIEVQPRTKQDTSCFRFPDAASRSAFDVAKRFFPGSQTGAIHFCGLPRYVAAGFSMCASFLDFDRLQLKPNFNHLSKYINKENMLKEWGGTLEFDLDKYVEWRAREENVPLEMLCPRGLGRPYHSTDNIITASTLLEHTEVIFQGIVQKQGSGIGFLSSRKWKTKLLVAVPKSLYYFDSTQVDEKNKATRMIALDDTSSVELMNDSGNTFRVHAEGRNFDFQAETADLATQWKESIKQAIGKL</sequence>
<protein>
    <recommendedName>
        <fullName evidence="1">PH domain-containing protein</fullName>
    </recommendedName>
</protein>
<dbReference type="InterPro" id="IPR011993">
    <property type="entry name" value="PH-like_dom_sf"/>
</dbReference>
<proteinExistence type="predicted"/>
<dbReference type="Gene3D" id="2.30.29.30">
    <property type="entry name" value="Pleckstrin-homology domain (PH domain)/Phosphotyrosine-binding domain (PTB)"/>
    <property type="match status" value="1"/>
</dbReference>